<evidence type="ECO:0000256" key="15">
    <source>
        <dbReference type="ARBA" id="ARBA00044535"/>
    </source>
</evidence>
<comment type="cofactor">
    <cofactor evidence="1">
        <name>Mg(2+)</name>
        <dbReference type="ChEBI" id="CHEBI:18420"/>
    </cofactor>
</comment>
<dbReference type="InterPro" id="IPR002121">
    <property type="entry name" value="HRDC_dom"/>
</dbReference>
<sequence length="713" mass="77067">MSDSSNVRACSQPEGLGARDGAAYGAAPTIDDARAALLRYFGYSDFRAGQRFIVKALLAGRDALGVMPTGAGKSMCYQVPGIVLPGLALVISPLVSLMGDQVRALIDAGVRGAYLNSTLSPAQQRTVMKRAVEGTYKIMYVAPERLSDPAFRAFVEQVQVPLIAVDEAHCVSQWGQDFRPSYLEIRDFIESLDRRPPVVALTATATERVRGDIASLLGLRDPAEIVTGFDRPNLKFGVERLEPKMKRRRIAEFVASHRRESGIVYCSTRKDVDALAAWLVGEGVSAVRYHAGMTADARLESQRRFIDDDAPVMVATNAFGMGIDKSNVRYVIHYNMPKSIEAYYQEAGRAGRDGEPSECLLLWSDGDIATCRYFIEEGGAAEGLSEEEARRVKSAQRRMLDGMVGYCRTTDCLRAYILRYFGEDADCASALSAAASGASRSNSPELARTARSVPFGSCGTAREASDAAIGEGCFESSRVEGVHASFGGDAFVGKGCGNCSNCLGDFDTTDVTDTAKACVRCVREVQGAFGKSMIADILRGSKAQRVLEGGFDGLSCYGTVDDSAAQVKEVIELLAAQGVLSISDGTYPTVGLGPRAYAAEEEGFSFFMKKIRRARPAARPFASSASGDAASFGASGSGDADLFERLRTLRKRLADEQGLPPYVVFSDKALRDMCVRLPRTPEEFLEVNGVGEKKFERYGETFLAEIAAFLFER</sequence>
<dbReference type="SMART" id="SM00490">
    <property type="entry name" value="HELICc"/>
    <property type="match status" value="1"/>
</dbReference>
<keyword evidence="8 20" id="KW-0347">Helicase</keyword>
<evidence type="ECO:0000256" key="5">
    <source>
        <dbReference type="ARBA" id="ARBA00022741"/>
    </source>
</evidence>
<dbReference type="SUPFAM" id="SSF47819">
    <property type="entry name" value="HRDC-like"/>
    <property type="match status" value="1"/>
</dbReference>
<evidence type="ECO:0000256" key="14">
    <source>
        <dbReference type="ARBA" id="ARBA00034808"/>
    </source>
</evidence>
<dbReference type="Pfam" id="PF09382">
    <property type="entry name" value="RQC"/>
    <property type="match status" value="1"/>
</dbReference>
<dbReference type="Proteomes" id="UP000727506">
    <property type="component" value="Unassembled WGS sequence"/>
</dbReference>
<dbReference type="InterPro" id="IPR018982">
    <property type="entry name" value="RQC_domain"/>
</dbReference>
<dbReference type="EMBL" id="JAGZSV010000039">
    <property type="protein sequence ID" value="MBS6940528.1"/>
    <property type="molecule type" value="Genomic_DNA"/>
</dbReference>
<evidence type="ECO:0000313" key="20">
    <source>
        <dbReference type="EMBL" id="MBS6940528.1"/>
    </source>
</evidence>
<evidence type="ECO:0000256" key="7">
    <source>
        <dbReference type="ARBA" id="ARBA00022801"/>
    </source>
</evidence>
<dbReference type="InterPro" id="IPR011545">
    <property type="entry name" value="DEAD/DEAH_box_helicase_dom"/>
</dbReference>
<dbReference type="SMART" id="SM00487">
    <property type="entry name" value="DEXDc"/>
    <property type="match status" value="1"/>
</dbReference>
<dbReference type="Pfam" id="PF00271">
    <property type="entry name" value="Helicase_C"/>
    <property type="match status" value="1"/>
</dbReference>
<name>A0A943UZN0_9ACTN</name>
<evidence type="ECO:0000256" key="1">
    <source>
        <dbReference type="ARBA" id="ARBA00001946"/>
    </source>
</evidence>
<keyword evidence="4" id="KW-0479">Metal-binding</keyword>
<keyword evidence="7 20" id="KW-0378">Hydrolase</keyword>
<dbReference type="PANTHER" id="PTHR13710">
    <property type="entry name" value="DNA HELICASE RECQ FAMILY MEMBER"/>
    <property type="match status" value="1"/>
</dbReference>
<evidence type="ECO:0000256" key="4">
    <source>
        <dbReference type="ARBA" id="ARBA00022723"/>
    </source>
</evidence>
<dbReference type="CDD" id="cd17920">
    <property type="entry name" value="DEXHc_RecQ"/>
    <property type="match status" value="1"/>
</dbReference>
<evidence type="ECO:0000256" key="10">
    <source>
        <dbReference type="ARBA" id="ARBA00023125"/>
    </source>
</evidence>
<dbReference type="PANTHER" id="PTHR13710:SF105">
    <property type="entry name" value="ATP-DEPENDENT DNA HELICASE Q1"/>
    <property type="match status" value="1"/>
</dbReference>
<dbReference type="InterPro" id="IPR036390">
    <property type="entry name" value="WH_DNA-bd_sf"/>
</dbReference>
<dbReference type="GO" id="GO:0006260">
    <property type="term" value="P:DNA replication"/>
    <property type="evidence" value="ECO:0007669"/>
    <property type="project" value="InterPro"/>
</dbReference>
<dbReference type="GO" id="GO:0003677">
    <property type="term" value="F:DNA binding"/>
    <property type="evidence" value="ECO:0007669"/>
    <property type="project" value="UniProtKB-KW"/>
</dbReference>
<dbReference type="GO" id="GO:0030894">
    <property type="term" value="C:replisome"/>
    <property type="evidence" value="ECO:0007669"/>
    <property type="project" value="TreeGrafter"/>
</dbReference>
<dbReference type="InterPro" id="IPR014001">
    <property type="entry name" value="Helicase_ATP-bd"/>
</dbReference>
<dbReference type="InterPro" id="IPR036388">
    <property type="entry name" value="WH-like_DNA-bd_sf"/>
</dbReference>
<dbReference type="SUPFAM" id="SSF52540">
    <property type="entry name" value="P-loop containing nucleoside triphosphate hydrolases"/>
    <property type="match status" value="1"/>
</dbReference>
<dbReference type="PROSITE" id="PS50967">
    <property type="entry name" value="HRDC"/>
    <property type="match status" value="1"/>
</dbReference>
<dbReference type="GO" id="GO:0005524">
    <property type="term" value="F:ATP binding"/>
    <property type="evidence" value="ECO:0007669"/>
    <property type="project" value="UniProtKB-KW"/>
</dbReference>
<dbReference type="GO" id="GO:0005737">
    <property type="term" value="C:cytoplasm"/>
    <property type="evidence" value="ECO:0007669"/>
    <property type="project" value="TreeGrafter"/>
</dbReference>
<gene>
    <name evidence="20" type="ORF">KH142_03425</name>
</gene>
<comment type="caution">
    <text evidence="20">The sequence shown here is derived from an EMBL/GenBank/DDBJ whole genome shotgun (WGS) entry which is preliminary data.</text>
</comment>
<feature type="domain" description="HRDC" evidence="17">
    <location>
        <begin position="636"/>
        <end position="713"/>
    </location>
</feature>
<evidence type="ECO:0000256" key="16">
    <source>
        <dbReference type="ARBA" id="ARBA00044550"/>
    </source>
</evidence>
<evidence type="ECO:0000256" key="13">
    <source>
        <dbReference type="ARBA" id="ARBA00034617"/>
    </source>
</evidence>
<dbReference type="PROSITE" id="PS51194">
    <property type="entry name" value="HELICASE_CTER"/>
    <property type="match status" value="1"/>
</dbReference>
<dbReference type="InterPro" id="IPR004589">
    <property type="entry name" value="DNA_helicase_ATP-dep_RecQ"/>
</dbReference>
<evidence type="ECO:0000256" key="12">
    <source>
        <dbReference type="ARBA" id="ARBA00023235"/>
    </source>
</evidence>
<dbReference type="EC" id="5.6.2.4" evidence="14"/>
<keyword evidence="11" id="KW-0234">DNA repair</keyword>
<evidence type="ECO:0000256" key="8">
    <source>
        <dbReference type="ARBA" id="ARBA00022806"/>
    </source>
</evidence>
<evidence type="ECO:0000256" key="9">
    <source>
        <dbReference type="ARBA" id="ARBA00022840"/>
    </source>
</evidence>
<dbReference type="GO" id="GO:0043138">
    <property type="term" value="F:3'-5' DNA helicase activity"/>
    <property type="evidence" value="ECO:0007669"/>
    <property type="project" value="UniProtKB-EC"/>
</dbReference>
<dbReference type="CDD" id="cd18794">
    <property type="entry name" value="SF2_C_RecQ"/>
    <property type="match status" value="1"/>
</dbReference>
<evidence type="ECO:0000259" key="19">
    <source>
        <dbReference type="PROSITE" id="PS51194"/>
    </source>
</evidence>
<dbReference type="FunFam" id="1.10.150.80:FF:000002">
    <property type="entry name" value="ATP-dependent DNA helicase RecQ"/>
    <property type="match status" value="1"/>
</dbReference>
<dbReference type="Gene3D" id="3.40.50.300">
    <property type="entry name" value="P-loop containing nucleotide triphosphate hydrolases"/>
    <property type="match status" value="2"/>
</dbReference>
<keyword evidence="5" id="KW-0547">Nucleotide-binding</keyword>
<dbReference type="InterPro" id="IPR032284">
    <property type="entry name" value="RecQ_Zn-bd"/>
</dbReference>
<evidence type="ECO:0000256" key="11">
    <source>
        <dbReference type="ARBA" id="ARBA00023204"/>
    </source>
</evidence>
<comment type="similarity">
    <text evidence="3">Belongs to the helicase family. RecQ subfamily.</text>
</comment>
<dbReference type="GO" id="GO:0016787">
    <property type="term" value="F:hydrolase activity"/>
    <property type="evidence" value="ECO:0007669"/>
    <property type="project" value="UniProtKB-KW"/>
</dbReference>
<dbReference type="AlphaFoldDB" id="A0A943UZN0"/>
<comment type="cofactor">
    <cofactor evidence="2">
        <name>Zn(2+)</name>
        <dbReference type="ChEBI" id="CHEBI:29105"/>
    </cofactor>
</comment>
<evidence type="ECO:0000256" key="6">
    <source>
        <dbReference type="ARBA" id="ARBA00022763"/>
    </source>
</evidence>
<evidence type="ECO:0000313" key="21">
    <source>
        <dbReference type="Proteomes" id="UP000727506"/>
    </source>
</evidence>
<dbReference type="GO" id="GO:0006281">
    <property type="term" value="P:DNA repair"/>
    <property type="evidence" value="ECO:0007669"/>
    <property type="project" value="UniProtKB-KW"/>
</dbReference>
<keyword evidence="10" id="KW-0238">DNA-binding</keyword>
<dbReference type="FunFam" id="3.40.50.300:FF:001389">
    <property type="entry name" value="ATP-dependent DNA helicase RecQ"/>
    <property type="match status" value="1"/>
</dbReference>
<accession>A0A943UZN0</accession>
<dbReference type="InterPro" id="IPR001650">
    <property type="entry name" value="Helicase_C-like"/>
</dbReference>
<keyword evidence="12" id="KW-0413">Isomerase</keyword>
<dbReference type="SUPFAM" id="SSF46785">
    <property type="entry name" value="Winged helix' DNA-binding domain"/>
    <property type="match status" value="1"/>
</dbReference>
<dbReference type="Pfam" id="PF00570">
    <property type="entry name" value="HRDC"/>
    <property type="match status" value="1"/>
</dbReference>
<dbReference type="Pfam" id="PF16124">
    <property type="entry name" value="RecQ_Zn_bind"/>
    <property type="match status" value="1"/>
</dbReference>
<dbReference type="InterPro" id="IPR010997">
    <property type="entry name" value="HRDC-like_sf"/>
</dbReference>
<dbReference type="InterPro" id="IPR027417">
    <property type="entry name" value="P-loop_NTPase"/>
</dbReference>
<organism evidence="20 21">
    <name type="scientific">Slackia piriformis</name>
    <dbReference type="NCBI Taxonomy" id="626934"/>
    <lineage>
        <taxon>Bacteria</taxon>
        <taxon>Bacillati</taxon>
        <taxon>Actinomycetota</taxon>
        <taxon>Coriobacteriia</taxon>
        <taxon>Eggerthellales</taxon>
        <taxon>Eggerthellaceae</taxon>
        <taxon>Slackia</taxon>
    </lineage>
</organism>
<evidence type="ECO:0000259" key="17">
    <source>
        <dbReference type="PROSITE" id="PS50967"/>
    </source>
</evidence>
<evidence type="ECO:0000256" key="3">
    <source>
        <dbReference type="ARBA" id="ARBA00005446"/>
    </source>
</evidence>
<dbReference type="SMART" id="SM00341">
    <property type="entry name" value="HRDC"/>
    <property type="match status" value="1"/>
</dbReference>
<dbReference type="GO" id="GO:0009378">
    <property type="term" value="F:four-way junction helicase activity"/>
    <property type="evidence" value="ECO:0007669"/>
    <property type="project" value="TreeGrafter"/>
</dbReference>
<keyword evidence="6" id="KW-0227">DNA damage</keyword>
<evidence type="ECO:0000259" key="18">
    <source>
        <dbReference type="PROSITE" id="PS51192"/>
    </source>
</evidence>
<dbReference type="NCBIfam" id="TIGR00614">
    <property type="entry name" value="recQ_fam"/>
    <property type="match status" value="1"/>
</dbReference>
<dbReference type="Gene3D" id="1.10.150.80">
    <property type="entry name" value="HRDC domain"/>
    <property type="match status" value="1"/>
</dbReference>
<feature type="domain" description="Helicase C-terminal" evidence="19">
    <location>
        <begin position="237"/>
        <end position="400"/>
    </location>
</feature>
<keyword evidence="9" id="KW-0067">ATP-binding</keyword>
<dbReference type="Gene3D" id="1.10.10.10">
    <property type="entry name" value="Winged helix-like DNA-binding domain superfamily/Winged helix DNA-binding domain"/>
    <property type="match status" value="1"/>
</dbReference>
<proteinExistence type="inferred from homology"/>
<dbReference type="GO" id="GO:0046872">
    <property type="term" value="F:metal ion binding"/>
    <property type="evidence" value="ECO:0007669"/>
    <property type="project" value="UniProtKB-KW"/>
</dbReference>
<reference evidence="20" key="1">
    <citation type="submission" date="2021-02" db="EMBL/GenBank/DDBJ databases">
        <title>Infant gut strain persistence is associated with maternal origin, phylogeny, and functional potential including surface adhesion and iron acquisition.</title>
        <authorList>
            <person name="Lou Y.C."/>
        </authorList>
    </citation>
    <scope>NUCLEOTIDE SEQUENCE</scope>
    <source>
        <strain evidence="20">L2_039_000G1_dasL2_039_000G1_concoct_11</strain>
    </source>
</reference>
<comment type="catalytic activity">
    <reaction evidence="13">
        <text>Couples ATP hydrolysis with the unwinding of duplex DNA by translocating in the 3'-5' direction.</text>
        <dbReference type="EC" id="5.6.2.4"/>
    </reaction>
</comment>
<dbReference type="SMART" id="SM00956">
    <property type="entry name" value="RQC"/>
    <property type="match status" value="1"/>
</dbReference>
<feature type="domain" description="Helicase ATP-binding" evidence="18">
    <location>
        <begin position="54"/>
        <end position="223"/>
    </location>
</feature>
<protein>
    <recommendedName>
        <fullName evidence="15">ATP-dependent DNA helicase RecQ</fullName>
        <ecNumber evidence="14">5.6.2.4</ecNumber>
    </recommendedName>
    <alternativeName>
        <fullName evidence="16">DNA 3'-5' helicase RecQ</fullName>
    </alternativeName>
</protein>
<dbReference type="InterPro" id="IPR044876">
    <property type="entry name" value="HRDC_dom_sf"/>
</dbReference>
<dbReference type="GO" id="GO:0043590">
    <property type="term" value="C:bacterial nucleoid"/>
    <property type="evidence" value="ECO:0007669"/>
    <property type="project" value="TreeGrafter"/>
</dbReference>
<evidence type="ECO:0000256" key="2">
    <source>
        <dbReference type="ARBA" id="ARBA00001947"/>
    </source>
</evidence>
<dbReference type="Pfam" id="PF00270">
    <property type="entry name" value="DEAD"/>
    <property type="match status" value="1"/>
</dbReference>
<dbReference type="GO" id="GO:0006310">
    <property type="term" value="P:DNA recombination"/>
    <property type="evidence" value="ECO:0007669"/>
    <property type="project" value="InterPro"/>
</dbReference>
<dbReference type="PROSITE" id="PS51192">
    <property type="entry name" value="HELICASE_ATP_BIND_1"/>
    <property type="match status" value="1"/>
</dbReference>